<dbReference type="InterPro" id="IPR027417">
    <property type="entry name" value="P-loop_NTPase"/>
</dbReference>
<gene>
    <name evidence="1" type="ORF">NT6N_12960</name>
</gene>
<sequence>MAHWENDKGEVIIKIAVVGQPGAGKLQIINQLAAAHGQSPVRTAVLSGAECARTEFIWPEPLPDGPFVRVRVFTISGTPMHQAAEQCLLADADAIVYVVNCEPSTITASRECLLSMTKNAVHAGVDWGDTVVVMQYNRADLYPGFKPSDLDGWLGITNGGVPRHITSTQGDDLGVAANDAASKVIAKLEKQLVGAN</sequence>
<dbReference type="AlphaFoldDB" id="A0AAT9FJX8"/>
<evidence type="ECO:0000313" key="1">
    <source>
        <dbReference type="EMBL" id="BDS06256.1"/>
    </source>
</evidence>
<dbReference type="SUPFAM" id="SSF52540">
    <property type="entry name" value="P-loop containing nucleoside triphosphate hydrolases"/>
    <property type="match status" value="1"/>
</dbReference>
<organism evidence="1">
    <name type="scientific">Oceaniferula spumae</name>
    <dbReference type="NCBI Taxonomy" id="2979115"/>
    <lineage>
        <taxon>Bacteria</taxon>
        <taxon>Pseudomonadati</taxon>
        <taxon>Verrucomicrobiota</taxon>
        <taxon>Verrucomicrobiia</taxon>
        <taxon>Verrucomicrobiales</taxon>
        <taxon>Verrucomicrobiaceae</taxon>
        <taxon>Oceaniferula</taxon>
    </lineage>
</organism>
<name>A0AAT9FJX8_9BACT</name>
<proteinExistence type="predicted"/>
<reference evidence="1" key="1">
    <citation type="submission" date="2024-07" db="EMBL/GenBank/DDBJ databases">
        <title>Complete genome sequence of Verrucomicrobiaceae bacterium NT6N.</title>
        <authorList>
            <person name="Huang C."/>
            <person name="Takami H."/>
            <person name="Hamasaki K."/>
        </authorList>
    </citation>
    <scope>NUCLEOTIDE SEQUENCE</scope>
    <source>
        <strain evidence="1">NT6N</strain>
    </source>
</reference>
<accession>A0AAT9FJX8</accession>
<dbReference type="Gene3D" id="3.40.50.300">
    <property type="entry name" value="P-loop containing nucleotide triphosphate hydrolases"/>
    <property type="match status" value="1"/>
</dbReference>
<dbReference type="EMBL" id="AP026866">
    <property type="protein sequence ID" value="BDS06256.1"/>
    <property type="molecule type" value="Genomic_DNA"/>
</dbReference>
<protein>
    <submittedName>
        <fullName evidence="1">Uncharacterized protein</fullName>
    </submittedName>
</protein>
<dbReference type="KEGG" id="osu:NT6N_12960"/>